<proteinExistence type="predicted"/>
<evidence type="ECO:0000259" key="3">
    <source>
        <dbReference type="Pfam" id="PF11707"/>
    </source>
</evidence>
<keyword evidence="2" id="KW-0472">Membrane</keyword>
<sequence length="2056" mass="231113">MHRHQKTHAEPPAKRTKLGNKGEFKFSSADEIRKALRAQDQSDLTETLTALRNQLTANPNEGISSNDDRLLLAQHWMELTPGAQDMFDAWEGSNQRQMSLSALFVSVLASVLVLLSTHYTYQSFGYPIIKTLLSPQWMRRLNSNLSGSHNELILVTLKLLNAMSAYAGGRERKSVSEAFAWETKSLSKILFMRRKSKNDAQTDILARPDIRTLYIQFILSFVDQESATVVKSAFLEQHRDVFLSIFKGIVQDPYPIIHKIFEVCWTGIWSDQKIKRTLKIGLFNESTIFQLIKLYDRVTSERAEADHIPADLVHHFLLAICTRPGVGICFKDRGWYPRDSDGDDDRTTNLDSESSTHKNGKIYNKILANLLKTLKVNDDSRQQELALKIMTSCPELVAGYWTGAALTLEPRLSSKWIANISFFGSVISLPVPSSSFLLPSSSLFHPSPPPLQIILENILPSVNTKNNMSKGLQSTSSLVQHCTALALAKCLAKYTEVLRIFHDVQSALEEDEDGQWCSRHKEIEKEVRRRVPDFQVIIGFSQQKLVDSTGPLGDQIPSSGQISPTKAALLSESAQRLLWLYHRCLPSLVAEARFDIGKLLLNFTGTTASDKTEHESVEAESNVVASLQTVQHLHILRLLKESDQFAWSGKPPSSPHSYLYILLRTYNTTDVLATRLAITSLLKVILSDSILFQEDPEEVYLWLDSLPTTRRAPGAEAPDGAMLTDEGSSVLEFLDDCVQRCLKTPYRYLEEKDALVRSVLQNVAEDEERMAISDHQELLCSPVLITALDQLGAKIASNLLTPSDVLAITTFIRKLVFSLSSKQHSLVSLTAFVDKVDLLVHSGLFPQYPNITTAIRGEISILRFCLGHMQTLSAPQPPNNYSVVQDFLNQIEQVPIPVSVTARAILAYELSDWVRLTDYALHPNQLDRLASIIDRFHPLALKEFFQNLSPGQGSVWDVAIVRRGLLQGLRFDWLFISTTPTIMEDGGNRDILVHSLFTSSVTLIHVQRAICLITHSLASVQDRHGVQRDLLLLSASIVQKARTSLSDADFASLKDYIFGQCRCIKDLLFSQSLEHSARESLERLIEISLDSGSEDDRKIAVEFGVYWMNVVKDSLASQDNLSTFALPWLRFLEHDDLFSLLSAILDDANSPPKPATLELLEAILAALKTCTIANPETLGPRLSQLLVLRSHLQHSSVLEDMIAEAVSICLPVAYHGRLSDGPALDLSSLEISATFAEMRWNHHLDCLPEELDIRTFLVQQSWRRSTVRIVSDLLYKQYSSREAYLRWLSAGHSTSVDSQKLAVTLHAYLDAAVQQADAMGDSECEILASQFWHLLSSNQTDSSRAVLLTCAALLFSIIKRLSSKPQDHLCVLLRHIQSIPNGQLDPGYLVFGRRLRELFHHEADDIVTCMVDHSLQQVVRIFSSDTEELESTLKFTDELVSLVKPLSHIKSHLAEPVVTSVVQNRLSNVSALRLIAILIRRAQLKPVSVNRYIQSIVQSPHFFKICAVSSAYDNLHPRGAVVELLLTLFNLHPNNTCQPSHVEPLVHIYGGTLSTSDRQLLSIFQLFELQRKTSVATLIGRWSASLDATSSTFLEALQSLDSIRVLRTCLAYPTRRSFTEEVDDKGSLYDGQIYDPVFVMLLFGHMISHSPPGSALAWVELFRTNVVSLLIRALSSKDENMRNVALCQISTLWKCLEMADMQEKPHVLYIMSQLKDTLPPPSDQPVRRLPTYSTLILLHALRGVFYPSNFIYPLTARFLLQRPELDTHDVPMLYSMLYNSTDDWKKERGWIIRFLSDGMTSTEDCRVLKGRHTWEILSSLFQSSETDYALRNGILEVLAKLTCNAQATTSLILKSALLTWIEMQLQSVRGNEVIAWVKIMENILTVVDTVKLETSTGGEWRFVLCRSLLLLISPNQLGMTVFALTVPVTLRLSLLPGPPIPHLSSLIDRLLGALKHFEKEMRLPLSYHNEHAAQSRTLRLHGALGLLEAPSSHDPVQIWGEGVEALWRITTTFERKLPAWDALTCRLLLWRSVVGEDGSVVGEWARKEVIRNLRTQ</sequence>
<feature type="domain" description="URB1 N-terminal" evidence="3">
    <location>
        <begin position="84"/>
        <end position="419"/>
    </location>
</feature>
<accession>A0A0C3BQD0</accession>
<evidence type="ECO:0000313" key="6">
    <source>
        <dbReference type="EMBL" id="KIM79532.1"/>
    </source>
</evidence>
<evidence type="ECO:0000256" key="2">
    <source>
        <dbReference type="SAM" id="Phobius"/>
    </source>
</evidence>
<dbReference type="InterPro" id="IPR039844">
    <property type="entry name" value="URB1"/>
</dbReference>
<evidence type="ECO:0000256" key="1">
    <source>
        <dbReference type="SAM" id="MobiDB-lite"/>
    </source>
</evidence>
<evidence type="ECO:0008006" key="8">
    <source>
        <dbReference type="Google" id="ProtNLM"/>
    </source>
</evidence>
<dbReference type="Pfam" id="PF16201">
    <property type="entry name" value="NopRA1"/>
    <property type="match status" value="1"/>
</dbReference>
<feature type="transmembrane region" description="Helical" evidence="2">
    <location>
        <begin position="100"/>
        <end position="121"/>
    </location>
</feature>
<keyword evidence="2" id="KW-0812">Transmembrane</keyword>
<dbReference type="Pfam" id="PF26140">
    <property type="entry name" value="HEAT_URB1"/>
    <property type="match status" value="1"/>
</dbReference>
<dbReference type="OrthoDB" id="72892at2759"/>
<dbReference type="EMBL" id="KN833009">
    <property type="protein sequence ID" value="KIM79532.1"/>
    <property type="molecule type" value="Genomic_DNA"/>
</dbReference>
<evidence type="ECO:0000259" key="5">
    <source>
        <dbReference type="Pfam" id="PF26140"/>
    </source>
</evidence>
<reference evidence="7" key="2">
    <citation type="submission" date="2015-01" db="EMBL/GenBank/DDBJ databases">
        <title>Evolutionary Origins and Diversification of the Mycorrhizal Mutualists.</title>
        <authorList>
            <consortium name="DOE Joint Genome Institute"/>
            <consortium name="Mycorrhizal Genomics Consortium"/>
            <person name="Kohler A."/>
            <person name="Kuo A."/>
            <person name="Nagy L.G."/>
            <person name="Floudas D."/>
            <person name="Copeland A."/>
            <person name="Barry K.W."/>
            <person name="Cichocki N."/>
            <person name="Veneault-Fourrey C."/>
            <person name="LaButti K."/>
            <person name="Lindquist E.A."/>
            <person name="Lipzen A."/>
            <person name="Lundell T."/>
            <person name="Morin E."/>
            <person name="Murat C."/>
            <person name="Riley R."/>
            <person name="Ohm R."/>
            <person name="Sun H."/>
            <person name="Tunlid A."/>
            <person name="Henrissat B."/>
            <person name="Grigoriev I.V."/>
            <person name="Hibbett D.S."/>
            <person name="Martin F."/>
        </authorList>
    </citation>
    <scope>NUCLEOTIDE SEQUENCE [LARGE SCALE GENOMIC DNA]</scope>
    <source>
        <strain evidence="7">F 1598</strain>
    </source>
</reference>
<dbReference type="PANTHER" id="PTHR13500:SF0">
    <property type="entry name" value="NUCLEOLAR PRE-RIBOSOMAL-ASSOCIATED PROTEIN 1"/>
    <property type="match status" value="1"/>
</dbReference>
<dbReference type="GO" id="GO:0005730">
    <property type="term" value="C:nucleolus"/>
    <property type="evidence" value="ECO:0007669"/>
    <property type="project" value="TreeGrafter"/>
</dbReference>
<keyword evidence="7" id="KW-1185">Reference proteome</keyword>
<keyword evidence="2" id="KW-1133">Transmembrane helix</keyword>
<reference evidence="6 7" key="1">
    <citation type="submission" date="2014-04" db="EMBL/GenBank/DDBJ databases">
        <authorList>
            <consortium name="DOE Joint Genome Institute"/>
            <person name="Kuo A."/>
            <person name="Tarkka M."/>
            <person name="Buscot F."/>
            <person name="Kohler A."/>
            <person name="Nagy L.G."/>
            <person name="Floudas D."/>
            <person name="Copeland A."/>
            <person name="Barry K.W."/>
            <person name="Cichocki N."/>
            <person name="Veneault-Fourrey C."/>
            <person name="LaButti K."/>
            <person name="Lindquist E.A."/>
            <person name="Lipzen A."/>
            <person name="Lundell T."/>
            <person name="Morin E."/>
            <person name="Murat C."/>
            <person name="Sun H."/>
            <person name="Tunlid A."/>
            <person name="Henrissat B."/>
            <person name="Grigoriev I.V."/>
            <person name="Hibbett D.S."/>
            <person name="Martin F."/>
            <person name="Nordberg H.P."/>
            <person name="Cantor M.N."/>
            <person name="Hua S.X."/>
        </authorList>
    </citation>
    <scope>NUCLEOTIDE SEQUENCE [LARGE SCALE GENOMIC DNA]</scope>
    <source>
        <strain evidence="6 7">F 1598</strain>
    </source>
</reference>
<dbReference type="HOGENOM" id="CLU_001591_0_0_1"/>
<dbReference type="InterPro" id="IPR032436">
    <property type="entry name" value="URB1_C"/>
</dbReference>
<evidence type="ECO:0000259" key="4">
    <source>
        <dbReference type="Pfam" id="PF16201"/>
    </source>
</evidence>
<dbReference type="GO" id="GO:0000466">
    <property type="term" value="P:maturation of 5.8S rRNA from tricistronic rRNA transcript (SSU-rRNA, 5.8S rRNA, LSU-rRNA)"/>
    <property type="evidence" value="ECO:0007669"/>
    <property type="project" value="TreeGrafter"/>
</dbReference>
<dbReference type="InterPro" id="IPR059018">
    <property type="entry name" value="HEAT_URB1"/>
</dbReference>
<dbReference type="STRING" id="765440.A0A0C3BQD0"/>
<dbReference type="Proteomes" id="UP000054166">
    <property type="component" value="Unassembled WGS sequence"/>
</dbReference>
<dbReference type="InParanoid" id="A0A0C3BQD0"/>
<dbReference type="SUPFAM" id="SSF48371">
    <property type="entry name" value="ARM repeat"/>
    <property type="match status" value="1"/>
</dbReference>
<dbReference type="Pfam" id="PF11707">
    <property type="entry name" value="Npa1"/>
    <property type="match status" value="1"/>
</dbReference>
<organism evidence="6 7">
    <name type="scientific">Piloderma croceum (strain F 1598)</name>
    <dbReference type="NCBI Taxonomy" id="765440"/>
    <lineage>
        <taxon>Eukaryota</taxon>
        <taxon>Fungi</taxon>
        <taxon>Dikarya</taxon>
        <taxon>Basidiomycota</taxon>
        <taxon>Agaricomycotina</taxon>
        <taxon>Agaricomycetes</taxon>
        <taxon>Agaricomycetidae</taxon>
        <taxon>Atheliales</taxon>
        <taxon>Atheliaceae</taxon>
        <taxon>Piloderma</taxon>
    </lineage>
</organism>
<feature type="region of interest" description="Disordered" evidence="1">
    <location>
        <begin position="1"/>
        <end position="22"/>
    </location>
</feature>
<dbReference type="InterPro" id="IPR021714">
    <property type="entry name" value="URB1_N"/>
</dbReference>
<evidence type="ECO:0000313" key="7">
    <source>
        <dbReference type="Proteomes" id="UP000054166"/>
    </source>
</evidence>
<dbReference type="InterPro" id="IPR016024">
    <property type="entry name" value="ARM-type_fold"/>
</dbReference>
<dbReference type="GO" id="GO:0000463">
    <property type="term" value="P:maturation of LSU-rRNA from tricistronic rRNA transcript (SSU-rRNA, 5.8S rRNA, LSU-rRNA)"/>
    <property type="evidence" value="ECO:0007669"/>
    <property type="project" value="TreeGrafter"/>
</dbReference>
<dbReference type="FunCoup" id="A0A0C3BQD0">
    <property type="interactions" value="104"/>
</dbReference>
<name>A0A0C3BQD0_PILCF</name>
<gene>
    <name evidence="6" type="ORF">PILCRDRAFT_823453</name>
</gene>
<protein>
    <recommendedName>
        <fullName evidence="8">Nucleolar pre-ribosomal-associated protein 1 C-terminal domain-containing protein</fullName>
    </recommendedName>
</protein>
<feature type="domain" description="URB1 C-terminal" evidence="4">
    <location>
        <begin position="1668"/>
        <end position="1860"/>
    </location>
</feature>
<feature type="domain" description="URB1 central HEAT repeat" evidence="5">
    <location>
        <begin position="652"/>
        <end position="820"/>
    </location>
</feature>
<dbReference type="PANTHER" id="PTHR13500">
    <property type="entry name" value="NUCLEOLAR PRERIBOSOMAL-ASSOCIATED PROTEIN 1"/>
    <property type="match status" value="1"/>
</dbReference>